<evidence type="ECO:0000313" key="4">
    <source>
        <dbReference type="Proteomes" id="UP000248039"/>
    </source>
</evidence>
<evidence type="ECO:0000313" key="3">
    <source>
        <dbReference type="EMBL" id="PYC77383.1"/>
    </source>
</evidence>
<keyword evidence="4" id="KW-1185">Reference proteome</keyword>
<dbReference type="Gene3D" id="1.25.40.10">
    <property type="entry name" value="Tetratricopeptide repeat domain"/>
    <property type="match status" value="1"/>
</dbReference>
<organism evidence="3 4">
    <name type="scientific">Streptomyces tateyamensis</name>
    <dbReference type="NCBI Taxonomy" id="565073"/>
    <lineage>
        <taxon>Bacteria</taxon>
        <taxon>Bacillati</taxon>
        <taxon>Actinomycetota</taxon>
        <taxon>Actinomycetes</taxon>
        <taxon>Kitasatosporales</taxon>
        <taxon>Streptomycetaceae</taxon>
        <taxon>Streptomyces</taxon>
    </lineage>
</organism>
<dbReference type="SMART" id="SM00382">
    <property type="entry name" value="AAA"/>
    <property type="match status" value="1"/>
</dbReference>
<dbReference type="Proteomes" id="UP000248039">
    <property type="component" value="Unassembled WGS sequence"/>
</dbReference>
<dbReference type="InterPro" id="IPR003593">
    <property type="entry name" value="AAA+_ATPase"/>
</dbReference>
<dbReference type="OrthoDB" id="134985at2"/>
<evidence type="ECO:0000256" key="1">
    <source>
        <dbReference type="SAM" id="MobiDB-lite"/>
    </source>
</evidence>
<protein>
    <submittedName>
        <fullName evidence="3">Helix-turn-helix transcriptional regulator</fullName>
    </submittedName>
</protein>
<dbReference type="InterPro" id="IPR011990">
    <property type="entry name" value="TPR-like_helical_dom_sf"/>
</dbReference>
<reference evidence="3 4" key="1">
    <citation type="submission" date="2018-03" db="EMBL/GenBank/DDBJ databases">
        <title>Bioinformatic expansion and discovery of thiopeptide antibiotics.</title>
        <authorList>
            <person name="Schwalen C.J."/>
            <person name="Hudson G.A."/>
            <person name="Mitchell D.A."/>
        </authorList>
    </citation>
    <scope>NUCLEOTIDE SEQUENCE [LARGE SCALE GENOMIC DNA]</scope>
    <source>
        <strain evidence="3 4">ATCC 21389</strain>
    </source>
</reference>
<comment type="caution">
    <text evidence="3">The sequence shown here is derived from an EMBL/GenBank/DDBJ whole genome shotgun (WGS) entry which is preliminary data.</text>
</comment>
<evidence type="ECO:0000259" key="2">
    <source>
        <dbReference type="SMART" id="SM00382"/>
    </source>
</evidence>
<dbReference type="InterPro" id="IPR027417">
    <property type="entry name" value="P-loop_NTPase"/>
</dbReference>
<dbReference type="Pfam" id="PF25873">
    <property type="entry name" value="WHD_MalT"/>
    <property type="match status" value="1"/>
</dbReference>
<dbReference type="InterPro" id="IPR059106">
    <property type="entry name" value="WHD_MalT"/>
</dbReference>
<name>A0A2V4NN70_9ACTN</name>
<dbReference type="Gene3D" id="3.40.50.300">
    <property type="entry name" value="P-loop containing nucleotide triphosphate hydrolases"/>
    <property type="match status" value="1"/>
</dbReference>
<dbReference type="RefSeq" id="WP_110671046.1">
    <property type="nucleotide sequence ID" value="NZ_PYBW01000066.1"/>
</dbReference>
<sequence>MPADPQDLPVPAGRSGPARFREDPVLTGRLRAARVPATYVRRAGLAERLTQGVRDHPLVLVNGPAGAGKTLLVSDWARSRGAPDQPAWLTVEAEDNAPGAFWTAIRQALDQAGLLAPETAGAPLPDPTARPAARLAAELAARRSPVVVVLDEFERIVDPDTTAELHLLLRHADGKLRLVLVGRNEPLLPLHRYRAADEITEIRAADLAFSAEETAELLERHGLALSADGARVLTERTQGWAAGLRLWALAAADAPDCEQYLKEFEAGHSTIADFLLAEVLATQPAETRQLLLRTSILDRIHPALADALTGRRDAERILDGLARTNTFVSWVNGSWYRQHPLFAEILQVHLRAGDPSLPSELHLTAAHWLHRAGLLDDALRHAVAADAWEQAAEWFVEDLAVEQFFTPAGTGVSAALLARMPAGVRGPSAELVRAARALAADDLEAGTAHLDRLAATTAGLPDNTPLKLGAAFLRLVAARLNGSADAAEEAAETVERLRRRLPADRWNEHPLLTVRLLTDLAAARLWAGNLASARATLLAALARADGAEQRDRSEPLALLALVESLTGPTGRAEARARQAVVEVEQARPGGRPAIAHLVLAQVAVERGDLAAARLSARHAVESGADRCRDPLQAVITAVVRSRLALRHGNPRQALSVLGSAEHPGAAEDPSRWARGLTALAASEALVVAGDTRAAVEVLSDGESGGVDHALATARARLAGGDLKAAVRALPDLAAGAPAITTRALLVRAEVRAADGDEHRAQRLVARALTTARPDRLRGPFLEAGP</sequence>
<feature type="region of interest" description="Disordered" evidence="1">
    <location>
        <begin position="1"/>
        <end position="21"/>
    </location>
</feature>
<dbReference type="AlphaFoldDB" id="A0A2V4NN70"/>
<dbReference type="InterPro" id="IPR041664">
    <property type="entry name" value="AAA_16"/>
</dbReference>
<gene>
    <name evidence="3" type="ORF">C7C46_18915</name>
</gene>
<proteinExistence type="predicted"/>
<dbReference type="Pfam" id="PF13191">
    <property type="entry name" value="AAA_16"/>
    <property type="match status" value="1"/>
</dbReference>
<dbReference type="SUPFAM" id="SSF52540">
    <property type="entry name" value="P-loop containing nucleoside triphosphate hydrolases"/>
    <property type="match status" value="1"/>
</dbReference>
<accession>A0A2V4NN70</accession>
<dbReference type="EMBL" id="PYBW01000066">
    <property type="protein sequence ID" value="PYC77383.1"/>
    <property type="molecule type" value="Genomic_DNA"/>
</dbReference>
<feature type="domain" description="AAA+ ATPase" evidence="2">
    <location>
        <begin position="55"/>
        <end position="206"/>
    </location>
</feature>